<dbReference type="InterPro" id="IPR036412">
    <property type="entry name" value="HAD-like_sf"/>
</dbReference>
<dbReference type="GO" id="GO:0005829">
    <property type="term" value="C:cytosol"/>
    <property type="evidence" value="ECO:0007669"/>
    <property type="project" value="TreeGrafter"/>
</dbReference>
<dbReference type="InterPro" id="IPR023214">
    <property type="entry name" value="HAD_sf"/>
</dbReference>
<comment type="caution">
    <text evidence="1">The sequence shown here is derived from an EMBL/GenBank/DDBJ whole genome shotgun (WGS) entry which is preliminary data.</text>
</comment>
<dbReference type="EMBL" id="JACHFL010000002">
    <property type="protein sequence ID" value="MBB5361749.1"/>
    <property type="molecule type" value="Genomic_DNA"/>
</dbReference>
<dbReference type="EC" id="3.6.1.-" evidence="1"/>
<gene>
    <name evidence="1" type="ORF">HNQ08_000834</name>
</gene>
<evidence type="ECO:0000313" key="2">
    <source>
        <dbReference type="Proteomes" id="UP000552709"/>
    </source>
</evidence>
<name>A0A7W8JU80_9DEIO</name>
<dbReference type="Gene3D" id="3.40.50.1000">
    <property type="entry name" value="HAD superfamily/HAD-like"/>
    <property type="match status" value="1"/>
</dbReference>
<dbReference type="InterPro" id="IPR006379">
    <property type="entry name" value="HAD-SF_hydro_IIB"/>
</dbReference>
<accession>A0A7W8JU80</accession>
<dbReference type="GO" id="GO:0016791">
    <property type="term" value="F:phosphatase activity"/>
    <property type="evidence" value="ECO:0007669"/>
    <property type="project" value="TreeGrafter"/>
</dbReference>
<reference evidence="1 2" key="1">
    <citation type="submission" date="2020-08" db="EMBL/GenBank/DDBJ databases">
        <title>Genomic Encyclopedia of Type Strains, Phase IV (KMG-IV): sequencing the most valuable type-strain genomes for metagenomic binning, comparative biology and taxonomic classification.</title>
        <authorList>
            <person name="Goeker M."/>
        </authorList>
    </citation>
    <scope>NUCLEOTIDE SEQUENCE [LARGE SCALE GENOMIC DNA]</scope>
    <source>
        <strain evidence="1 2">DSM 27939</strain>
    </source>
</reference>
<proteinExistence type="predicted"/>
<dbReference type="PANTHER" id="PTHR10000">
    <property type="entry name" value="PHOSPHOSERINE PHOSPHATASE"/>
    <property type="match status" value="1"/>
</dbReference>
<dbReference type="Pfam" id="PF08282">
    <property type="entry name" value="Hydrolase_3"/>
    <property type="match status" value="1"/>
</dbReference>
<evidence type="ECO:0000313" key="1">
    <source>
        <dbReference type="EMBL" id="MBB5361749.1"/>
    </source>
</evidence>
<protein>
    <submittedName>
        <fullName evidence="1">HMP-PP phosphatase</fullName>
        <ecNumber evidence="1">3.6.1.-</ecNumber>
    </submittedName>
</protein>
<dbReference type="NCBIfam" id="TIGR01484">
    <property type="entry name" value="HAD-SF-IIB"/>
    <property type="match status" value="1"/>
</dbReference>
<dbReference type="GO" id="GO:0000287">
    <property type="term" value="F:magnesium ion binding"/>
    <property type="evidence" value="ECO:0007669"/>
    <property type="project" value="TreeGrafter"/>
</dbReference>
<keyword evidence="2" id="KW-1185">Reference proteome</keyword>
<sequence length="281" mass="30246">MTSRDSGLPTGRPPIPPPTGLPLLMAFDLDGTLITEQGREVDAATGKALARLREVGVKLAIITGRDMAPDAVMEVMQPDAVATNNGGRIVVDGELHSEARFTPSDLEAVLAHELTGARIVLFTAQRLFVDLPRGTEPEPWMIARNYAPLSEAPVGDVLKAGFYHPGVADFAGRLRQSHPHLVLTGAQDPYLSFLTVTPEGAHKGAALTLIADALHLPHDRAVAYGDSDNDEAMLEVAGYAVQVGKLPLLARHAHTRLNRQTDLGGYLNAWADRLEREEARP</sequence>
<dbReference type="Gene3D" id="3.30.1240.10">
    <property type="match status" value="1"/>
</dbReference>
<dbReference type="SUPFAM" id="SSF56784">
    <property type="entry name" value="HAD-like"/>
    <property type="match status" value="1"/>
</dbReference>
<dbReference type="Proteomes" id="UP000552709">
    <property type="component" value="Unassembled WGS sequence"/>
</dbReference>
<dbReference type="PANTHER" id="PTHR10000:SF8">
    <property type="entry name" value="HAD SUPERFAMILY HYDROLASE-LIKE, TYPE 3"/>
    <property type="match status" value="1"/>
</dbReference>
<dbReference type="AlphaFoldDB" id="A0A7W8JU80"/>
<dbReference type="RefSeq" id="WP_229789763.1">
    <property type="nucleotide sequence ID" value="NZ_JACHFL010000002.1"/>
</dbReference>
<organism evidence="1 2">
    <name type="scientific">Deinococcus humi</name>
    <dbReference type="NCBI Taxonomy" id="662880"/>
    <lineage>
        <taxon>Bacteria</taxon>
        <taxon>Thermotogati</taxon>
        <taxon>Deinococcota</taxon>
        <taxon>Deinococci</taxon>
        <taxon>Deinococcales</taxon>
        <taxon>Deinococcaceae</taxon>
        <taxon>Deinococcus</taxon>
    </lineage>
</organism>
<keyword evidence="1" id="KW-0378">Hydrolase</keyword>